<accession>A0A5C3NFH8</accession>
<evidence type="ECO:0000259" key="4">
    <source>
        <dbReference type="PROSITE" id="PS50888"/>
    </source>
</evidence>
<dbReference type="STRING" id="5364.A0A5C3NFH8"/>
<keyword evidence="2" id="KW-0539">Nucleus</keyword>
<name>A0A5C3NFH8_9AGAM</name>
<feature type="compositionally biased region" description="Pro residues" evidence="3">
    <location>
        <begin position="402"/>
        <end position="415"/>
    </location>
</feature>
<dbReference type="OrthoDB" id="8964853at2759"/>
<evidence type="ECO:0000256" key="1">
    <source>
        <dbReference type="ARBA" id="ARBA00023125"/>
    </source>
</evidence>
<evidence type="ECO:0000313" key="6">
    <source>
        <dbReference type="Proteomes" id="UP000305948"/>
    </source>
</evidence>
<dbReference type="InterPro" id="IPR036638">
    <property type="entry name" value="HLH_DNA-bd_sf"/>
</dbReference>
<dbReference type="SUPFAM" id="SSF47459">
    <property type="entry name" value="HLH, helix-loop-helix DNA-binding domain"/>
    <property type="match status" value="1"/>
</dbReference>
<keyword evidence="6" id="KW-1185">Reference proteome</keyword>
<sequence>MDVDQGERQPSPTGNGHGQGSLVSMRSQCIRSRVLSLQLLRHSRVSCHTPCLHVYLDRIQGTKRKMSSDREAASEGADIDPQLVGPGVSVDAEGPAAKRRGSAFDTQRIAQLSLNDRRYSVDSRVPGEQPQWWVGERRDSAPGAFSNNVPYAPPSGFAADPHGRPPGGMATFAWPAHAPEASATAPNPNPNNIPPRPFDPQAPPQPPPPLNMNYTVTFASDRRMSVPDMTPPGPTTQRVLRSRSRPPSRNRTTDQGAGGQEQSPTSSTEQQPDSEATTPTGSAKKDTTPYSRSPELRVSHKLAERKRRKEMKDLFDELRDQLPADRGMKASKWEILSKAIDFIVQLKHGHQEMAREIEMLRHEVDGMRGGMPPYAGGPPPMAYAQGPPPPTMAHNHYAAPPVSHPPHPTHPPQQPSQPASRPGSSQNAYPPGGAPPGPPGPPQQNGHVNGPGAKTAEATA</sequence>
<feature type="compositionally biased region" description="Pro residues" evidence="3">
    <location>
        <begin position="375"/>
        <end position="391"/>
    </location>
</feature>
<dbReference type="AlphaFoldDB" id="A0A5C3NFH8"/>
<dbReference type="EMBL" id="ML213504">
    <property type="protein sequence ID" value="TFK55725.1"/>
    <property type="molecule type" value="Genomic_DNA"/>
</dbReference>
<feature type="compositionally biased region" description="Pro residues" evidence="3">
    <location>
        <begin position="432"/>
        <end position="442"/>
    </location>
</feature>
<dbReference type="InterPro" id="IPR011598">
    <property type="entry name" value="bHLH_dom"/>
</dbReference>
<dbReference type="GO" id="GO:0090575">
    <property type="term" value="C:RNA polymerase II transcription regulator complex"/>
    <property type="evidence" value="ECO:0007669"/>
    <property type="project" value="TreeGrafter"/>
</dbReference>
<organism evidence="5 6">
    <name type="scientific">Heliocybe sulcata</name>
    <dbReference type="NCBI Taxonomy" id="5364"/>
    <lineage>
        <taxon>Eukaryota</taxon>
        <taxon>Fungi</taxon>
        <taxon>Dikarya</taxon>
        <taxon>Basidiomycota</taxon>
        <taxon>Agaricomycotina</taxon>
        <taxon>Agaricomycetes</taxon>
        <taxon>Gloeophyllales</taxon>
        <taxon>Gloeophyllaceae</taxon>
        <taxon>Heliocybe</taxon>
    </lineage>
</organism>
<dbReference type="PROSITE" id="PS50888">
    <property type="entry name" value="BHLH"/>
    <property type="match status" value="1"/>
</dbReference>
<feature type="region of interest" description="Disordered" evidence="3">
    <location>
        <begin position="180"/>
        <end position="305"/>
    </location>
</feature>
<protein>
    <recommendedName>
        <fullName evidence="4">BHLH domain-containing protein</fullName>
    </recommendedName>
</protein>
<gene>
    <name evidence="5" type="ORF">OE88DRAFT_653671</name>
</gene>
<feature type="domain" description="BHLH" evidence="4">
    <location>
        <begin position="295"/>
        <end position="346"/>
    </location>
</feature>
<reference evidence="5 6" key="1">
    <citation type="journal article" date="2019" name="Nat. Ecol. Evol.">
        <title>Megaphylogeny resolves global patterns of mushroom evolution.</title>
        <authorList>
            <person name="Varga T."/>
            <person name="Krizsan K."/>
            <person name="Foldi C."/>
            <person name="Dima B."/>
            <person name="Sanchez-Garcia M."/>
            <person name="Sanchez-Ramirez S."/>
            <person name="Szollosi G.J."/>
            <person name="Szarkandi J.G."/>
            <person name="Papp V."/>
            <person name="Albert L."/>
            <person name="Andreopoulos W."/>
            <person name="Angelini C."/>
            <person name="Antonin V."/>
            <person name="Barry K.W."/>
            <person name="Bougher N.L."/>
            <person name="Buchanan P."/>
            <person name="Buyck B."/>
            <person name="Bense V."/>
            <person name="Catcheside P."/>
            <person name="Chovatia M."/>
            <person name="Cooper J."/>
            <person name="Damon W."/>
            <person name="Desjardin D."/>
            <person name="Finy P."/>
            <person name="Geml J."/>
            <person name="Haridas S."/>
            <person name="Hughes K."/>
            <person name="Justo A."/>
            <person name="Karasinski D."/>
            <person name="Kautmanova I."/>
            <person name="Kiss B."/>
            <person name="Kocsube S."/>
            <person name="Kotiranta H."/>
            <person name="LaButti K.M."/>
            <person name="Lechner B.E."/>
            <person name="Liimatainen K."/>
            <person name="Lipzen A."/>
            <person name="Lukacs Z."/>
            <person name="Mihaltcheva S."/>
            <person name="Morgado L.N."/>
            <person name="Niskanen T."/>
            <person name="Noordeloos M.E."/>
            <person name="Ohm R.A."/>
            <person name="Ortiz-Santana B."/>
            <person name="Ovrebo C."/>
            <person name="Racz N."/>
            <person name="Riley R."/>
            <person name="Savchenko A."/>
            <person name="Shiryaev A."/>
            <person name="Soop K."/>
            <person name="Spirin V."/>
            <person name="Szebenyi C."/>
            <person name="Tomsovsky M."/>
            <person name="Tulloss R.E."/>
            <person name="Uehling J."/>
            <person name="Grigoriev I.V."/>
            <person name="Vagvolgyi C."/>
            <person name="Papp T."/>
            <person name="Martin F.M."/>
            <person name="Miettinen O."/>
            <person name="Hibbett D.S."/>
            <person name="Nagy L.G."/>
        </authorList>
    </citation>
    <scope>NUCLEOTIDE SEQUENCE [LARGE SCALE GENOMIC DNA]</scope>
    <source>
        <strain evidence="5 6">OMC1185</strain>
    </source>
</reference>
<evidence type="ECO:0000256" key="2">
    <source>
        <dbReference type="ARBA" id="ARBA00023242"/>
    </source>
</evidence>
<dbReference type="GO" id="GO:0045944">
    <property type="term" value="P:positive regulation of transcription by RNA polymerase II"/>
    <property type="evidence" value="ECO:0007669"/>
    <property type="project" value="TreeGrafter"/>
</dbReference>
<dbReference type="CDD" id="cd19690">
    <property type="entry name" value="bHLHzip_spESC1_like"/>
    <property type="match status" value="1"/>
</dbReference>
<feature type="compositionally biased region" description="Pro residues" evidence="3">
    <location>
        <begin position="187"/>
        <end position="210"/>
    </location>
</feature>
<keyword evidence="1" id="KW-0238">DNA-binding</keyword>
<feature type="compositionally biased region" description="Low complexity" evidence="3">
    <location>
        <begin position="260"/>
        <end position="274"/>
    </location>
</feature>
<dbReference type="Gene3D" id="4.10.280.10">
    <property type="entry name" value="Helix-loop-helix DNA-binding domain"/>
    <property type="match status" value="1"/>
</dbReference>
<proteinExistence type="predicted"/>
<dbReference type="PANTHER" id="PTHR10328:SF15">
    <property type="entry name" value="BHLH TRANSCRIPTION FACTOR"/>
    <property type="match status" value="1"/>
</dbReference>
<feature type="region of interest" description="Disordered" evidence="3">
    <location>
        <begin position="66"/>
        <end position="104"/>
    </location>
</feature>
<evidence type="ECO:0000256" key="3">
    <source>
        <dbReference type="SAM" id="MobiDB-lite"/>
    </source>
</evidence>
<evidence type="ECO:0000313" key="5">
    <source>
        <dbReference type="EMBL" id="TFK55725.1"/>
    </source>
</evidence>
<dbReference type="PANTHER" id="PTHR10328">
    <property type="entry name" value="PROTEIN MAX MYC-ASSOCIATED FACTOR X"/>
    <property type="match status" value="1"/>
</dbReference>
<dbReference type="Proteomes" id="UP000305948">
    <property type="component" value="Unassembled WGS sequence"/>
</dbReference>
<feature type="region of interest" description="Disordered" evidence="3">
    <location>
        <begin position="370"/>
        <end position="460"/>
    </location>
</feature>
<feature type="compositionally biased region" description="Low complexity" evidence="3">
    <location>
        <begin position="443"/>
        <end position="452"/>
    </location>
</feature>
<dbReference type="GO" id="GO:0003677">
    <property type="term" value="F:DNA binding"/>
    <property type="evidence" value="ECO:0007669"/>
    <property type="project" value="UniProtKB-KW"/>
</dbReference>
<dbReference type="GO" id="GO:0003700">
    <property type="term" value="F:DNA-binding transcription factor activity"/>
    <property type="evidence" value="ECO:0007669"/>
    <property type="project" value="TreeGrafter"/>
</dbReference>
<dbReference type="SMART" id="SM00353">
    <property type="entry name" value="HLH"/>
    <property type="match status" value="1"/>
</dbReference>
<feature type="region of interest" description="Disordered" evidence="3">
    <location>
        <begin position="1"/>
        <end position="23"/>
    </location>
</feature>
<dbReference type="GO" id="GO:0046983">
    <property type="term" value="F:protein dimerization activity"/>
    <property type="evidence" value="ECO:0007669"/>
    <property type="project" value="InterPro"/>
</dbReference>
<dbReference type="Pfam" id="PF00010">
    <property type="entry name" value="HLH"/>
    <property type="match status" value="1"/>
</dbReference>
<dbReference type="InterPro" id="IPR040106">
    <property type="entry name" value="Esc1_bHLHzip"/>
</dbReference>